<comment type="caution">
    <text evidence="2">The sequence shown here is derived from an EMBL/GenBank/DDBJ whole genome shotgun (WGS) entry which is preliminary data.</text>
</comment>
<dbReference type="AlphaFoldDB" id="A0AAD4UST5"/>
<feature type="compositionally biased region" description="Polar residues" evidence="1">
    <location>
        <begin position="39"/>
        <end position="55"/>
    </location>
</feature>
<dbReference type="Proteomes" id="UP001054821">
    <property type="component" value="Chromosome 8"/>
</dbReference>
<accession>A0AAD4UST5</accession>
<organism evidence="2 3">
    <name type="scientific">Prunus dulcis</name>
    <name type="common">Almond</name>
    <name type="synonym">Amygdalus dulcis</name>
    <dbReference type="NCBI Taxonomy" id="3755"/>
    <lineage>
        <taxon>Eukaryota</taxon>
        <taxon>Viridiplantae</taxon>
        <taxon>Streptophyta</taxon>
        <taxon>Embryophyta</taxon>
        <taxon>Tracheophyta</taxon>
        <taxon>Spermatophyta</taxon>
        <taxon>Magnoliopsida</taxon>
        <taxon>eudicotyledons</taxon>
        <taxon>Gunneridae</taxon>
        <taxon>Pentapetalae</taxon>
        <taxon>rosids</taxon>
        <taxon>fabids</taxon>
        <taxon>Rosales</taxon>
        <taxon>Rosaceae</taxon>
        <taxon>Amygdaloideae</taxon>
        <taxon>Amygdaleae</taxon>
        <taxon>Prunus</taxon>
    </lineage>
</organism>
<gene>
    <name evidence="2" type="ORF">L3X38_040796</name>
</gene>
<protein>
    <submittedName>
        <fullName evidence="2">Uncharacterized protein</fullName>
    </submittedName>
</protein>
<evidence type="ECO:0000256" key="1">
    <source>
        <dbReference type="SAM" id="MobiDB-lite"/>
    </source>
</evidence>
<evidence type="ECO:0000313" key="2">
    <source>
        <dbReference type="EMBL" id="KAI5311623.1"/>
    </source>
</evidence>
<proteinExistence type="predicted"/>
<name>A0AAD4UST5_PRUDU</name>
<dbReference type="EMBL" id="JAJFAZ020000008">
    <property type="protein sequence ID" value="KAI5311623.1"/>
    <property type="molecule type" value="Genomic_DNA"/>
</dbReference>
<reference evidence="2 3" key="1">
    <citation type="journal article" date="2022" name="G3 (Bethesda)">
        <title>Whole-genome sequence and methylome profiling of the almond [Prunus dulcis (Mill.) D.A. Webb] cultivar 'Nonpareil'.</title>
        <authorList>
            <person name="D'Amico-Willman K.M."/>
            <person name="Ouma W.Z."/>
            <person name="Meulia T."/>
            <person name="Sideli G.M."/>
            <person name="Gradziel T.M."/>
            <person name="Fresnedo-Ramirez J."/>
        </authorList>
    </citation>
    <scope>NUCLEOTIDE SEQUENCE [LARGE SCALE GENOMIC DNA]</scope>
    <source>
        <strain evidence="2">Clone GOH B32 T37-40</strain>
    </source>
</reference>
<keyword evidence="3" id="KW-1185">Reference proteome</keyword>
<evidence type="ECO:0000313" key="3">
    <source>
        <dbReference type="Proteomes" id="UP001054821"/>
    </source>
</evidence>
<feature type="region of interest" description="Disordered" evidence="1">
    <location>
        <begin position="39"/>
        <end position="71"/>
    </location>
</feature>
<sequence>MYLYNLVTVRVRYNQRCPSLELPPAACPTAKCMAQTSRKNLNLTPGNGSRNNTLKVKNEHSESSDEEEFDGTVQADYAFFDPKPDDFPWSEDLATDLP</sequence>